<accession>A0A2K9YDG8</accession>
<protein>
    <submittedName>
        <fullName evidence="2">Uncharacterized protein</fullName>
    </submittedName>
</protein>
<dbReference type="EMBL" id="MG777481">
    <property type="protein sequence ID" value="AUW30889.1"/>
    <property type="molecule type" value="Genomic_DNA"/>
</dbReference>
<evidence type="ECO:0000313" key="2">
    <source>
        <dbReference type="EMBL" id="AUW30889.1"/>
    </source>
</evidence>
<feature type="compositionally biased region" description="Acidic residues" evidence="1">
    <location>
        <begin position="88"/>
        <end position="98"/>
    </location>
</feature>
<proteinExistence type="predicted"/>
<sequence>MDSKVNLGRNAVVARGTQISGKKVSVAQWQRVDAKYMSVAKWKDNLGVKGLKLVPFYGTQTVQAAPRDENPSEDYWEPWDREVNKVEDDYEDEDKDKG</sequence>
<reference evidence="2" key="1">
    <citation type="submission" date="2017-12" db="EMBL/GenBank/DDBJ databases">
        <title>Genome Sequencing Reveals a Rich Biosynthetic Potential.</title>
        <authorList>
            <person name="Bertrand R.L."/>
            <person name="Abdel-Hameed M.E."/>
            <person name="Sorensen J.L."/>
        </authorList>
    </citation>
    <scope>NUCLEOTIDE SEQUENCE</scope>
</reference>
<dbReference type="AlphaFoldDB" id="A0A2K9YDG8"/>
<name>A0A2K9YDG8_CLAUC</name>
<feature type="compositionally biased region" description="Basic and acidic residues" evidence="1">
    <location>
        <begin position="78"/>
        <end position="87"/>
    </location>
</feature>
<evidence type="ECO:0000256" key="1">
    <source>
        <dbReference type="SAM" id="MobiDB-lite"/>
    </source>
</evidence>
<feature type="region of interest" description="Disordered" evidence="1">
    <location>
        <begin position="64"/>
        <end position="98"/>
    </location>
</feature>
<organism evidence="2">
    <name type="scientific">Cladonia uncialis subsp. uncialis</name>
    <dbReference type="NCBI Taxonomy" id="180999"/>
    <lineage>
        <taxon>Eukaryota</taxon>
        <taxon>Fungi</taxon>
        <taxon>Dikarya</taxon>
        <taxon>Ascomycota</taxon>
        <taxon>Pezizomycotina</taxon>
        <taxon>Lecanoromycetes</taxon>
        <taxon>OSLEUM clade</taxon>
        <taxon>Lecanoromycetidae</taxon>
        <taxon>Lecanorales</taxon>
        <taxon>Lecanorineae</taxon>
        <taxon>Cladoniaceae</taxon>
        <taxon>Cladonia</taxon>
    </lineage>
</organism>